<name>A0A3G1KMX1_FORW1</name>
<dbReference type="SUPFAM" id="SSF82714">
    <property type="entry name" value="Multidrug efflux transporter AcrB TolC docking domain, DN and DC subdomains"/>
    <property type="match status" value="2"/>
</dbReference>
<dbReference type="Gene3D" id="3.30.70.1440">
    <property type="entry name" value="Multidrug efflux transporter AcrB pore domain"/>
    <property type="match status" value="1"/>
</dbReference>
<dbReference type="RefSeq" id="WP_148132963.1">
    <property type="nucleotide sequence ID" value="NZ_CP017634.1"/>
</dbReference>
<evidence type="ECO:0000313" key="3">
    <source>
        <dbReference type="Proteomes" id="UP000323521"/>
    </source>
</evidence>
<dbReference type="EMBL" id="CP017634">
    <property type="protein sequence ID" value="ATW23799.1"/>
    <property type="molecule type" value="Genomic_DNA"/>
</dbReference>
<proteinExistence type="predicted"/>
<dbReference type="Gene3D" id="1.20.1640.10">
    <property type="entry name" value="Multidrug efflux transporter AcrB transmembrane domain"/>
    <property type="match status" value="2"/>
</dbReference>
<dbReference type="Pfam" id="PF00873">
    <property type="entry name" value="ACR_tran"/>
    <property type="match status" value="1"/>
</dbReference>
<dbReference type="KEGG" id="fwa:DCMF_02415"/>
<dbReference type="PRINTS" id="PR00702">
    <property type="entry name" value="ACRIFLAVINRP"/>
</dbReference>
<feature type="transmembrane region" description="Helical" evidence="1">
    <location>
        <begin position="974"/>
        <end position="1000"/>
    </location>
</feature>
<keyword evidence="3" id="KW-1185">Reference proteome</keyword>
<feature type="transmembrane region" description="Helical" evidence="1">
    <location>
        <begin position="941"/>
        <end position="962"/>
    </location>
</feature>
<protein>
    <submittedName>
        <fullName evidence="2">Acriflavin resistance protein</fullName>
    </submittedName>
</protein>
<evidence type="ECO:0000256" key="1">
    <source>
        <dbReference type="SAM" id="Phobius"/>
    </source>
</evidence>
<keyword evidence="1" id="KW-0812">Transmembrane</keyword>
<dbReference type="InterPro" id="IPR027463">
    <property type="entry name" value="AcrB_DN_DC_subdom"/>
</dbReference>
<dbReference type="PANTHER" id="PTHR32063">
    <property type="match status" value="1"/>
</dbReference>
<keyword evidence="1" id="KW-0472">Membrane</keyword>
<sequence>MILADVSIKRPVFITVIFVVLLVVGILSYNGLTVNDMPQANMPYATVSVVQRGAPPEQLETKVTKIIEEAAGQISGVKHISSTISEGVSNTVIEFSMDKSADVAVQEVRDKVGSIRGQLPQEVEEPVIEKMDMSAEAIFSLAVSGKVENKELSQLVNDVVKRGLYTVKGVGAVNIQGNTEREIHIKLDKEKLAAFGLTTSEVLNSLQSDNVEMQGGKVTDGNTEISLSTNSNIKEIEDFNNILVAKRAGSEIRVHDVAEVTDGIKDMESLCFYQGKPAIGIDIIKQSGANTVGVSDDVKKELARIEESLPKEVKVDIVRDNSQAVKDTVNNVNKTVLEGCILAIVIVFLFLNKWESTLISAVSLPTSIITTFIAMRVMNFSINTMSMMAISLSVGLLIDDAIVVIENIERHLHMGKSPFQAAKDATSEIGLAVLATTLSVVAVFLPVALVSGLIGKIFIEFGLTVVFSMLVSLFVSFTLVPMMSSKMLKAGNKKGKTFIGKFLSWFNQRFDKLADDYSQFLKVVLCHRLITLILAFVMFAGSVALVPSLGFTFLPATDLGEFTVYAGLDSGLSLEAAGQKAMDLENIANKYPEVRKIFTSVGKDKVSLFIKLSDKNERKDSVKDIIEKMRTDYKKVPGIELEIISASSGSGNSKDVLFYIKGDNYEQMQTVALLAKRIMSQDPNARDVSISYKVGKPEIKLDVDRDKAADLGVNTAAAGETLNTLFDGAVVSKFNVGKDRYDVRVSMKDDQRKNLDSLSGIYVSGSNDRMVALNQATRKVFATTASTLQRYDRAGQIELSANVTGISPDAFSASNLKKLNTEIQVPKGISIVMADNPMGEGFSQLVVALGMGILFIFLVMAAQFESYIDPVAIMFALPLAIIGAILGLFITGSQLSVMSLIGVILLMGLVAKNAILLVDFARQKRIEGVERNTALIEAGLVRLRPILMTSLAMIFGMVPSAFAKATGSEQYAPMAHAVIGGLITSTILTLFVVPVIYTLLDDFKKIFKKKSSAITAKESVENIYNKL</sequence>
<dbReference type="SUPFAM" id="SSF82866">
    <property type="entry name" value="Multidrug efflux transporter AcrB transmembrane domain"/>
    <property type="match status" value="2"/>
</dbReference>
<dbReference type="Gene3D" id="3.30.2090.10">
    <property type="entry name" value="Multidrug efflux transporter AcrB TolC docking domain, DN and DC subdomains"/>
    <property type="match status" value="2"/>
</dbReference>
<feature type="transmembrane region" description="Helical" evidence="1">
    <location>
        <begin position="457"/>
        <end position="480"/>
    </location>
</feature>
<dbReference type="GO" id="GO:0042910">
    <property type="term" value="F:xenobiotic transmembrane transporter activity"/>
    <property type="evidence" value="ECO:0007669"/>
    <property type="project" value="TreeGrafter"/>
</dbReference>
<dbReference type="PANTHER" id="PTHR32063:SF0">
    <property type="entry name" value="SWARMING MOTILITY PROTEIN SWRC"/>
    <property type="match status" value="1"/>
</dbReference>
<keyword evidence="1" id="KW-1133">Transmembrane helix</keyword>
<feature type="transmembrane region" description="Helical" evidence="1">
    <location>
        <begin position="358"/>
        <end position="378"/>
    </location>
</feature>
<dbReference type="Gene3D" id="3.30.70.1320">
    <property type="entry name" value="Multidrug efflux transporter AcrB pore domain like"/>
    <property type="match status" value="1"/>
</dbReference>
<feature type="transmembrane region" description="Helical" evidence="1">
    <location>
        <begin position="871"/>
        <end position="891"/>
    </location>
</feature>
<gene>
    <name evidence="2" type="ORF">DCMF_02415</name>
</gene>
<dbReference type="GO" id="GO:0005886">
    <property type="term" value="C:plasma membrane"/>
    <property type="evidence" value="ECO:0007669"/>
    <property type="project" value="TreeGrafter"/>
</dbReference>
<dbReference type="AlphaFoldDB" id="A0A3G1KMX1"/>
<dbReference type="InterPro" id="IPR001036">
    <property type="entry name" value="Acrflvin-R"/>
</dbReference>
<dbReference type="SUPFAM" id="SSF82693">
    <property type="entry name" value="Multidrug efflux transporter AcrB pore domain, PN1, PN2, PC1 and PC2 subdomains"/>
    <property type="match status" value="3"/>
</dbReference>
<accession>A0A3G1KMX1</accession>
<feature type="transmembrane region" description="Helical" evidence="1">
    <location>
        <begin position="429"/>
        <end position="451"/>
    </location>
</feature>
<dbReference type="Proteomes" id="UP000323521">
    <property type="component" value="Chromosome"/>
</dbReference>
<dbReference type="OrthoDB" id="9757876at2"/>
<feature type="transmembrane region" description="Helical" evidence="1">
    <location>
        <begin position="12"/>
        <end position="32"/>
    </location>
</feature>
<dbReference type="Gene3D" id="3.30.70.1430">
    <property type="entry name" value="Multidrug efflux transporter AcrB pore domain"/>
    <property type="match status" value="2"/>
</dbReference>
<feature type="transmembrane region" description="Helical" evidence="1">
    <location>
        <begin position="335"/>
        <end position="351"/>
    </location>
</feature>
<organism evidence="2 3">
    <name type="scientific">Formimonas warabiya</name>
    <dbReference type="NCBI Taxonomy" id="1761012"/>
    <lineage>
        <taxon>Bacteria</taxon>
        <taxon>Bacillati</taxon>
        <taxon>Bacillota</taxon>
        <taxon>Clostridia</taxon>
        <taxon>Eubacteriales</taxon>
        <taxon>Peptococcaceae</taxon>
        <taxon>Candidatus Formimonas</taxon>
    </lineage>
</organism>
<feature type="transmembrane region" description="Helical" evidence="1">
    <location>
        <begin position="897"/>
        <end position="920"/>
    </location>
</feature>
<evidence type="ECO:0000313" key="2">
    <source>
        <dbReference type="EMBL" id="ATW23799.1"/>
    </source>
</evidence>
<feature type="transmembrane region" description="Helical" evidence="1">
    <location>
        <begin position="845"/>
        <end position="864"/>
    </location>
</feature>
<reference evidence="2 3" key="1">
    <citation type="submission" date="2016-10" db="EMBL/GenBank/DDBJ databases">
        <title>Complete Genome Sequence of Peptococcaceae strain DCMF.</title>
        <authorList>
            <person name="Edwards R.J."/>
            <person name="Holland S.I."/>
            <person name="Deshpande N.P."/>
            <person name="Wong Y.K."/>
            <person name="Ertan H."/>
            <person name="Manefield M."/>
            <person name="Russell T.L."/>
            <person name="Lee M.J."/>
        </authorList>
    </citation>
    <scope>NUCLEOTIDE SEQUENCE [LARGE SCALE GENOMIC DNA]</scope>
    <source>
        <strain evidence="2 3">DCMF</strain>
    </source>
</reference>
<feature type="transmembrane region" description="Helical" evidence="1">
    <location>
        <begin position="529"/>
        <end position="554"/>
    </location>
</feature>